<evidence type="ECO:0000313" key="3">
    <source>
        <dbReference type="Proteomes" id="UP001596282"/>
    </source>
</evidence>
<evidence type="ECO:0000313" key="2">
    <source>
        <dbReference type="EMBL" id="MFC6181143.1"/>
    </source>
</evidence>
<keyword evidence="3" id="KW-1185">Reference proteome</keyword>
<comment type="caution">
    <text evidence="2">The sequence shown here is derived from an EMBL/GenBank/DDBJ whole genome shotgun (WGS) entry which is preliminary data.</text>
</comment>
<reference evidence="3" key="1">
    <citation type="journal article" date="2019" name="Int. J. Syst. Evol. Microbiol.">
        <title>The Global Catalogue of Microorganisms (GCM) 10K type strain sequencing project: providing services to taxonomists for standard genome sequencing and annotation.</title>
        <authorList>
            <consortium name="The Broad Institute Genomics Platform"/>
            <consortium name="The Broad Institute Genome Sequencing Center for Infectious Disease"/>
            <person name="Wu L."/>
            <person name="Ma J."/>
        </authorList>
    </citation>
    <scope>NUCLEOTIDE SEQUENCE [LARGE SCALE GENOMIC DNA]</scope>
    <source>
        <strain evidence="3">CCM 8933</strain>
    </source>
</reference>
<protein>
    <submittedName>
        <fullName evidence="2">Transposase</fullName>
    </submittedName>
</protein>
<dbReference type="Proteomes" id="UP001596282">
    <property type="component" value="Unassembled WGS sequence"/>
</dbReference>
<sequence length="102" mass="11867">MLTPSKFQAEISKHHDQMYALLKDNPWLIPATLSMQVIPVALGVHGFWKNRQLSKQLKIERERTKQLALQQVENVTTKVKTATEQTHCPTFIHDHLCKHFTH</sequence>
<organism evidence="2 3">
    <name type="scientific">Lactiplantibacillus daowaiensis</name>
    <dbReference type="NCBI Taxonomy" id="2559918"/>
    <lineage>
        <taxon>Bacteria</taxon>
        <taxon>Bacillati</taxon>
        <taxon>Bacillota</taxon>
        <taxon>Bacilli</taxon>
        <taxon>Lactobacillales</taxon>
        <taxon>Lactobacillaceae</taxon>
        <taxon>Lactiplantibacillus</taxon>
    </lineage>
</organism>
<evidence type="ECO:0000256" key="1">
    <source>
        <dbReference type="SAM" id="Phobius"/>
    </source>
</evidence>
<feature type="transmembrane region" description="Helical" evidence="1">
    <location>
        <begin position="27"/>
        <end position="48"/>
    </location>
</feature>
<accession>A0ABW1S040</accession>
<keyword evidence="1" id="KW-0472">Membrane</keyword>
<keyword evidence="1" id="KW-1133">Transmembrane helix</keyword>
<keyword evidence="1" id="KW-0812">Transmembrane</keyword>
<dbReference type="RefSeq" id="WP_223876674.1">
    <property type="nucleotide sequence ID" value="NZ_BJDJ01000021.1"/>
</dbReference>
<name>A0ABW1S040_9LACO</name>
<dbReference type="EMBL" id="JBHSSC010000034">
    <property type="protein sequence ID" value="MFC6181143.1"/>
    <property type="molecule type" value="Genomic_DNA"/>
</dbReference>
<gene>
    <name evidence="2" type="ORF">ACFP5Y_07925</name>
</gene>
<proteinExistence type="predicted"/>